<sequence length="174" mass="19737">MSIISEVNLDTAKKFESPHIGLILPEETSLLNTDDNLHNKIDQVQSQEERETELKPIEKEARRKSNLTTPKTKLILKFNTALEESHQTVKLSLLNTDNIMSGITPNSQNMEVQPEEGLKISELHRSDSKDLNHVIAREIESLLELQTQELSEDTTGDVSSNATNKIENEEKYLM</sequence>
<reference evidence="2 3" key="1">
    <citation type="journal article" date="2024" name="BMC Genomics">
        <title>De novo assembly and annotation of Popillia japonica's genome with initial clues to its potential as an invasive pest.</title>
        <authorList>
            <person name="Cucini C."/>
            <person name="Boschi S."/>
            <person name="Funari R."/>
            <person name="Cardaioli E."/>
            <person name="Iannotti N."/>
            <person name="Marturano G."/>
            <person name="Paoli F."/>
            <person name="Bruttini M."/>
            <person name="Carapelli A."/>
            <person name="Frati F."/>
            <person name="Nardi F."/>
        </authorList>
    </citation>
    <scope>NUCLEOTIDE SEQUENCE [LARGE SCALE GENOMIC DNA]</scope>
    <source>
        <strain evidence="2">DMR45628</strain>
    </source>
</reference>
<feature type="compositionally biased region" description="Basic and acidic residues" evidence="1">
    <location>
        <begin position="43"/>
        <end position="63"/>
    </location>
</feature>
<dbReference type="AlphaFoldDB" id="A0AAW1KPG2"/>
<dbReference type="EMBL" id="JASPKY010000200">
    <property type="protein sequence ID" value="KAK9721312.1"/>
    <property type="molecule type" value="Genomic_DNA"/>
</dbReference>
<feature type="region of interest" description="Disordered" evidence="1">
    <location>
        <begin position="149"/>
        <end position="174"/>
    </location>
</feature>
<evidence type="ECO:0000313" key="2">
    <source>
        <dbReference type="EMBL" id="KAK9721312.1"/>
    </source>
</evidence>
<accession>A0AAW1KPG2</accession>
<proteinExistence type="predicted"/>
<feature type="region of interest" description="Disordered" evidence="1">
    <location>
        <begin position="43"/>
        <end position="65"/>
    </location>
</feature>
<keyword evidence="3" id="KW-1185">Reference proteome</keyword>
<name>A0AAW1KPG2_POPJA</name>
<evidence type="ECO:0000313" key="3">
    <source>
        <dbReference type="Proteomes" id="UP001458880"/>
    </source>
</evidence>
<dbReference type="Proteomes" id="UP001458880">
    <property type="component" value="Unassembled WGS sequence"/>
</dbReference>
<organism evidence="2 3">
    <name type="scientific">Popillia japonica</name>
    <name type="common">Japanese beetle</name>
    <dbReference type="NCBI Taxonomy" id="7064"/>
    <lineage>
        <taxon>Eukaryota</taxon>
        <taxon>Metazoa</taxon>
        <taxon>Ecdysozoa</taxon>
        <taxon>Arthropoda</taxon>
        <taxon>Hexapoda</taxon>
        <taxon>Insecta</taxon>
        <taxon>Pterygota</taxon>
        <taxon>Neoptera</taxon>
        <taxon>Endopterygota</taxon>
        <taxon>Coleoptera</taxon>
        <taxon>Polyphaga</taxon>
        <taxon>Scarabaeiformia</taxon>
        <taxon>Scarabaeidae</taxon>
        <taxon>Rutelinae</taxon>
        <taxon>Popillia</taxon>
    </lineage>
</organism>
<gene>
    <name evidence="2" type="ORF">QE152_g21622</name>
</gene>
<protein>
    <submittedName>
        <fullName evidence="2">Uncharacterized protein</fullName>
    </submittedName>
</protein>
<feature type="compositionally biased region" description="Polar residues" evidence="1">
    <location>
        <begin position="156"/>
        <end position="165"/>
    </location>
</feature>
<evidence type="ECO:0000256" key="1">
    <source>
        <dbReference type="SAM" id="MobiDB-lite"/>
    </source>
</evidence>
<comment type="caution">
    <text evidence="2">The sequence shown here is derived from an EMBL/GenBank/DDBJ whole genome shotgun (WGS) entry which is preliminary data.</text>
</comment>